<gene>
    <name evidence="2" type="ORF">PBRA_003643</name>
</gene>
<dbReference type="Proteomes" id="UP000039324">
    <property type="component" value="Unassembled WGS sequence"/>
</dbReference>
<reference evidence="2 3" key="1">
    <citation type="submission" date="2015-02" db="EMBL/GenBank/DDBJ databases">
        <authorList>
            <person name="Chooi Y.-H."/>
        </authorList>
    </citation>
    <scope>NUCLEOTIDE SEQUENCE [LARGE SCALE GENOMIC DNA]</scope>
    <source>
        <strain evidence="2">E3</strain>
    </source>
</reference>
<sequence length="91" mass="10019">MRLCQAVGRLLTTGAAVRSQTASTAPTTEELIKQLVDVTQTRFRYEVARDQAIMSGLLVYVVGMTSVSGYILWKSPFGQQLRRSQEQPGVA</sequence>
<protein>
    <submittedName>
        <fullName evidence="2">Uncharacterized protein</fullName>
    </submittedName>
</protein>
<evidence type="ECO:0000256" key="1">
    <source>
        <dbReference type="SAM" id="Phobius"/>
    </source>
</evidence>
<evidence type="ECO:0000313" key="2">
    <source>
        <dbReference type="EMBL" id="CEO94830.1"/>
    </source>
</evidence>
<feature type="transmembrane region" description="Helical" evidence="1">
    <location>
        <begin position="52"/>
        <end position="73"/>
    </location>
</feature>
<dbReference type="EMBL" id="CDSF01000002">
    <property type="protein sequence ID" value="CEO94830.1"/>
    <property type="molecule type" value="Genomic_DNA"/>
</dbReference>
<dbReference type="AlphaFoldDB" id="A0A0G4IIC5"/>
<evidence type="ECO:0000313" key="3">
    <source>
        <dbReference type="Proteomes" id="UP000039324"/>
    </source>
</evidence>
<accession>A0A0G4IIC5</accession>
<keyword evidence="1" id="KW-0812">Transmembrane</keyword>
<name>A0A0G4IIC5_PLABS</name>
<proteinExistence type="predicted"/>
<keyword evidence="1" id="KW-0472">Membrane</keyword>
<keyword evidence="3" id="KW-1185">Reference proteome</keyword>
<keyword evidence="1" id="KW-1133">Transmembrane helix</keyword>
<organism evidence="2 3">
    <name type="scientific">Plasmodiophora brassicae</name>
    <name type="common">Clubroot disease agent</name>
    <dbReference type="NCBI Taxonomy" id="37360"/>
    <lineage>
        <taxon>Eukaryota</taxon>
        <taxon>Sar</taxon>
        <taxon>Rhizaria</taxon>
        <taxon>Endomyxa</taxon>
        <taxon>Phytomyxea</taxon>
        <taxon>Plasmodiophorida</taxon>
        <taxon>Plasmodiophoridae</taxon>
        <taxon>Plasmodiophora</taxon>
    </lineage>
</organism>